<evidence type="ECO:0000313" key="3">
    <source>
        <dbReference type="Proteomes" id="UP000002487"/>
    </source>
</evidence>
<accession>Q8TLA7</accession>
<name>Q8TLA7_METAC</name>
<dbReference type="Proteomes" id="UP000002487">
    <property type="component" value="Chromosome"/>
</dbReference>
<evidence type="ECO:0000313" key="2">
    <source>
        <dbReference type="EMBL" id="AAM06504.1"/>
    </source>
</evidence>
<dbReference type="AlphaFoldDB" id="Q8TLA7"/>
<dbReference type="InParanoid" id="Q8TLA7"/>
<organism evidence="2 3">
    <name type="scientific">Methanosarcina acetivorans (strain ATCC 35395 / DSM 2834 / JCM 12185 / C2A)</name>
    <dbReference type="NCBI Taxonomy" id="188937"/>
    <lineage>
        <taxon>Archaea</taxon>
        <taxon>Methanobacteriati</taxon>
        <taxon>Methanobacteriota</taxon>
        <taxon>Stenosarchaea group</taxon>
        <taxon>Methanomicrobia</taxon>
        <taxon>Methanosarcinales</taxon>
        <taxon>Methanosarcinaceae</taxon>
        <taxon>Methanosarcina</taxon>
    </lineage>
</organism>
<dbReference type="EMBL" id="AE010299">
    <property type="protein sequence ID" value="AAM06504.1"/>
    <property type="molecule type" value="Genomic_DNA"/>
</dbReference>
<keyword evidence="3" id="KW-1185">Reference proteome</keyword>
<dbReference type="EnsemblBacteria" id="AAM06504">
    <property type="protein sequence ID" value="AAM06504"/>
    <property type="gene ID" value="MA_3131"/>
</dbReference>
<gene>
    <name evidence="2" type="ordered locus">MA_3131</name>
</gene>
<evidence type="ECO:0000256" key="1">
    <source>
        <dbReference type="SAM" id="Phobius"/>
    </source>
</evidence>
<proteinExistence type="predicted"/>
<keyword evidence="1" id="KW-0812">Transmembrane</keyword>
<keyword evidence="1" id="KW-0472">Membrane</keyword>
<dbReference type="HOGENOM" id="CLU_2695720_0_0_2"/>
<sequence length="73" mass="8648">MSGLFRITGVERLFSGKHPNPTTLLILDLLLITFARIFRIFHTLNFIYRKLSLCGDSFIYDTECMRECWRSKM</sequence>
<dbReference type="KEGG" id="mac:MA_3131"/>
<reference evidence="2 3" key="1">
    <citation type="journal article" date="2002" name="Genome Res.">
        <title>The genome of Methanosarcina acetivorans reveals extensive metabolic and physiological diversity.</title>
        <authorList>
            <person name="Galagan J.E."/>
            <person name="Nusbaum C."/>
            <person name="Roy A."/>
            <person name="Endrizzi M.G."/>
            <person name="Macdonald P."/>
            <person name="FitzHugh W."/>
            <person name="Calvo S."/>
            <person name="Engels R."/>
            <person name="Smirnov S."/>
            <person name="Atnoor D."/>
            <person name="Brown A."/>
            <person name="Allen N."/>
            <person name="Naylor J."/>
            <person name="Stange-Thomann N."/>
            <person name="DeArellano K."/>
            <person name="Johnson R."/>
            <person name="Linton L."/>
            <person name="McEwan P."/>
            <person name="McKernan K."/>
            <person name="Talamas J."/>
            <person name="Tirrell A."/>
            <person name="Ye W."/>
            <person name="Zimmer A."/>
            <person name="Barber R.D."/>
            <person name="Cann I."/>
            <person name="Graham D.E."/>
            <person name="Grahame D.A."/>
            <person name="Guss A."/>
            <person name="Hedderich R."/>
            <person name="Ingram-Smith C."/>
            <person name="Kuettner C.H."/>
            <person name="Krzycki J.A."/>
            <person name="Leigh J.A."/>
            <person name="Li W."/>
            <person name="Liu J."/>
            <person name="Mukhopadhyay B."/>
            <person name="Reeve J.N."/>
            <person name="Smith K."/>
            <person name="Springer T.A."/>
            <person name="Umayam L.A."/>
            <person name="White O."/>
            <person name="White R.H."/>
            <person name="de Macario E.C."/>
            <person name="Ferry J.G."/>
            <person name="Jarrell K.F."/>
            <person name="Jing H."/>
            <person name="Macario A.J.L."/>
            <person name="Paulsen I."/>
            <person name="Pritchett M."/>
            <person name="Sowers K.R."/>
            <person name="Swanson R.V."/>
            <person name="Zinder S.H."/>
            <person name="Lander E."/>
            <person name="Metcalf W.W."/>
            <person name="Birren B."/>
        </authorList>
    </citation>
    <scope>NUCLEOTIDE SEQUENCE [LARGE SCALE GENOMIC DNA]</scope>
    <source>
        <strain evidence="3">ATCC 35395 / DSM 2834 / JCM 12185 / C2A</strain>
    </source>
</reference>
<keyword evidence="1" id="KW-1133">Transmembrane helix</keyword>
<feature type="transmembrane region" description="Helical" evidence="1">
    <location>
        <begin position="22"/>
        <end position="41"/>
    </location>
</feature>
<protein>
    <submittedName>
        <fullName evidence="2">Uncharacterized protein</fullName>
    </submittedName>
</protein>